<organism evidence="3 4">
    <name type="scientific">Gracilibacillus oryzae</name>
    <dbReference type="NCBI Taxonomy" id="1672701"/>
    <lineage>
        <taxon>Bacteria</taxon>
        <taxon>Bacillati</taxon>
        <taxon>Bacillota</taxon>
        <taxon>Bacilli</taxon>
        <taxon>Bacillales</taxon>
        <taxon>Bacillaceae</taxon>
        <taxon>Gracilibacillus</taxon>
    </lineage>
</organism>
<gene>
    <name evidence="3" type="ORF">F9U64_06160</name>
</gene>
<dbReference type="Pfam" id="PF08874">
    <property type="entry name" value="DUF1835"/>
    <property type="match status" value="1"/>
</dbReference>
<evidence type="ECO:0000259" key="2">
    <source>
        <dbReference type="Pfam" id="PF12395"/>
    </source>
</evidence>
<evidence type="ECO:0000313" key="3">
    <source>
        <dbReference type="EMBL" id="KAB8138126.1"/>
    </source>
</evidence>
<comment type="caution">
    <text evidence="3">The sequence shown here is derived from an EMBL/GenBank/DDBJ whole genome shotgun (WGS) entry which is preliminary data.</text>
</comment>
<dbReference type="InterPro" id="IPR014973">
    <property type="entry name" value="DUF1835"/>
</dbReference>
<proteinExistence type="predicted"/>
<feature type="domain" description="DUF1835" evidence="1">
    <location>
        <begin position="105"/>
        <end position="219"/>
    </location>
</feature>
<dbReference type="Proteomes" id="UP000480246">
    <property type="component" value="Unassembled WGS sequence"/>
</dbReference>
<reference evidence="3 4" key="1">
    <citation type="submission" date="2019-10" db="EMBL/GenBank/DDBJ databases">
        <title>Gracilibacillus sp. nov. isolated from rice seeds.</title>
        <authorList>
            <person name="He S."/>
        </authorList>
    </citation>
    <scope>NUCLEOTIDE SEQUENCE [LARGE SCALE GENOMIC DNA]</scope>
    <source>
        <strain evidence="3 4">TD8</strain>
    </source>
</reference>
<evidence type="ECO:0000313" key="4">
    <source>
        <dbReference type="Proteomes" id="UP000480246"/>
    </source>
</evidence>
<evidence type="ECO:0000259" key="1">
    <source>
        <dbReference type="Pfam" id="PF08874"/>
    </source>
</evidence>
<feature type="domain" description="DUF3658" evidence="2">
    <location>
        <begin position="257"/>
        <end position="364"/>
    </location>
</feature>
<dbReference type="EMBL" id="WEID01000027">
    <property type="protein sequence ID" value="KAB8138126.1"/>
    <property type="molecule type" value="Genomic_DNA"/>
</dbReference>
<sequence>MIPIITKINTPYIYFLSEADLVFVYPFHFTDYITSADLSEIGTTYKINDKNEFQTFDHHDYEESKEMGFSYFVKEETLNYMVEEINKQIQKYKNQKGIDNQSDPVHIVTSESVAGSLKVALKRPKHVIGFPDSFAIGPLWKLETKEGQTYRSNWLLDHINMEDDEYQIKWNNALREIIDISVNVPIYLWYGNNADEQSGLRFYLYLLRDKTNLIYLINTTELYEKFYASKEIQGICNSGQLEPNQLAFIFNETAHVPLSFEQRSDFQEQWEKLAQSQDVLRIWINNTVQPLEEEHYDSFILSTIDRLHQKQKKQDFILTADVIGELLIEMEEYIDYAFLEYRIRHLIYSGILELKGVPKTMRHYSVKLRS</sequence>
<name>A0A7C8KRH0_9BACI</name>
<dbReference type="OrthoDB" id="343110at2"/>
<dbReference type="Pfam" id="PF12395">
    <property type="entry name" value="DUF3658"/>
    <property type="match status" value="1"/>
</dbReference>
<accession>A0A7C8KRH0</accession>
<dbReference type="InterPro" id="IPR022123">
    <property type="entry name" value="DUF3658"/>
</dbReference>
<protein>
    <submittedName>
        <fullName evidence="3">DUF1835 domain-containing protein</fullName>
    </submittedName>
</protein>
<dbReference type="AlphaFoldDB" id="A0A7C8KRH0"/>
<keyword evidence="4" id="KW-1185">Reference proteome</keyword>
<dbReference type="RefSeq" id="WP_153402124.1">
    <property type="nucleotide sequence ID" value="NZ_ML762426.1"/>
</dbReference>